<dbReference type="EMBL" id="VIEB01000243">
    <property type="protein sequence ID" value="TQD99060.1"/>
    <property type="molecule type" value="Genomic_DNA"/>
</dbReference>
<gene>
    <name evidence="1" type="ORF">C1H46_015327</name>
</gene>
<dbReference type="Proteomes" id="UP000315295">
    <property type="component" value="Unassembled WGS sequence"/>
</dbReference>
<protein>
    <submittedName>
        <fullName evidence="1">Uncharacterized protein</fullName>
    </submittedName>
</protein>
<name>A0A540MJV5_MALBA</name>
<accession>A0A540MJV5</accession>
<evidence type="ECO:0000313" key="1">
    <source>
        <dbReference type="EMBL" id="TQD99060.1"/>
    </source>
</evidence>
<evidence type="ECO:0000313" key="2">
    <source>
        <dbReference type="Proteomes" id="UP000315295"/>
    </source>
</evidence>
<proteinExistence type="predicted"/>
<organism evidence="1 2">
    <name type="scientific">Malus baccata</name>
    <name type="common">Siberian crab apple</name>
    <name type="synonym">Pyrus baccata</name>
    <dbReference type="NCBI Taxonomy" id="106549"/>
    <lineage>
        <taxon>Eukaryota</taxon>
        <taxon>Viridiplantae</taxon>
        <taxon>Streptophyta</taxon>
        <taxon>Embryophyta</taxon>
        <taxon>Tracheophyta</taxon>
        <taxon>Spermatophyta</taxon>
        <taxon>Magnoliopsida</taxon>
        <taxon>eudicotyledons</taxon>
        <taxon>Gunneridae</taxon>
        <taxon>Pentapetalae</taxon>
        <taxon>rosids</taxon>
        <taxon>fabids</taxon>
        <taxon>Rosales</taxon>
        <taxon>Rosaceae</taxon>
        <taxon>Amygdaloideae</taxon>
        <taxon>Maleae</taxon>
        <taxon>Malus</taxon>
    </lineage>
</organism>
<dbReference type="AlphaFoldDB" id="A0A540MJV5"/>
<sequence>MVKVTRVTNRHITIKYDDRHRAAPTAEQHNALAHDIGHVVQTYCLMQWKSWKAMPDEVRTKVHA</sequence>
<reference evidence="1 2" key="1">
    <citation type="journal article" date="2019" name="G3 (Bethesda)">
        <title>Sequencing of a Wild Apple (Malus baccata) Genome Unravels the Differences Between Cultivated and Wild Apple Species Regarding Disease Resistance and Cold Tolerance.</title>
        <authorList>
            <person name="Chen X."/>
        </authorList>
    </citation>
    <scope>NUCLEOTIDE SEQUENCE [LARGE SCALE GENOMIC DNA]</scope>
    <source>
        <strain evidence="2">cv. Shandingzi</strain>
        <tissue evidence="1">Leaves</tissue>
    </source>
</reference>
<comment type="caution">
    <text evidence="1">The sequence shown here is derived from an EMBL/GenBank/DDBJ whole genome shotgun (WGS) entry which is preliminary data.</text>
</comment>
<keyword evidence="2" id="KW-1185">Reference proteome</keyword>